<dbReference type="PANTHER" id="PTHR13016:SF0">
    <property type="entry name" value="AMME SYNDROME CANDIDATE GENE 1 PROTEIN"/>
    <property type="match status" value="1"/>
</dbReference>
<dbReference type="NCBIfam" id="TIGR00296">
    <property type="entry name" value="TIGR00296 family protein"/>
    <property type="match status" value="1"/>
</dbReference>
<dbReference type="Gene3D" id="3.30.700.20">
    <property type="entry name" value="Hypothetical protein ph0010, domain 1"/>
    <property type="match status" value="1"/>
</dbReference>
<evidence type="ECO:0000256" key="1">
    <source>
        <dbReference type="SAM" id="MobiDB-lite"/>
    </source>
</evidence>
<feature type="compositionally biased region" description="Low complexity" evidence="1">
    <location>
        <begin position="93"/>
        <end position="131"/>
    </location>
</feature>
<accession>A0A507QJY7</accession>
<dbReference type="PANTHER" id="PTHR13016">
    <property type="entry name" value="AMMECR1 HOMOLOG"/>
    <property type="match status" value="1"/>
</dbReference>
<comment type="caution">
    <text evidence="3">The sequence shown here is derived from an EMBL/GenBank/DDBJ whole genome shotgun (WGS) entry which is preliminary data.</text>
</comment>
<feature type="domain" description="AMMECR1" evidence="2">
    <location>
        <begin position="101"/>
        <end position="319"/>
    </location>
</feature>
<feature type="region of interest" description="Disordered" evidence="1">
    <location>
        <begin position="51"/>
        <end position="133"/>
    </location>
</feature>
<evidence type="ECO:0000313" key="3">
    <source>
        <dbReference type="EMBL" id="TQB67931.1"/>
    </source>
</evidence>
<dbReference type="Pfam" id="PF01871">
    <property type="entry name" value="AMMECR1"/>
    <property type="match status" value="1"/>
</dbReference>
<dbReference type="OrthoDB" id="24630at2759"/>
<gene>
    <name evidence="3" type="ORF">MPDQ_004379</name>
</gene>
<keyword evidence="4" id="KW-1185">Reference proteome</keyword>
<dbReference type="InterPro" id="IPR027485">
    <property type="entry name" value="AMMECR1_N"/>
</dbReference>
<proteinExistence type="predicted"/>
<dbReference type="Proteomes" id="UP000319663">
    <property type="component" value="Unassembled WGS sequence"/>
</dbReference>
<evidence type="ECO:0000313" key="4">
    <source>
        <dbReference type="Proteomes" id="UP000319663"/>
    </source>
</evidence>
<reference evidence="3 4" key="1">
    <citation type="submission" date="2019-06" db="EMBL/GenBank/DDBJ databases">
        <title>Wine fermentation using esterase from Monascus purpureus.</title>
        <authorList>
            <person name="Geng C."/>
            <person name="Zhang Y."/>
        </authorList>
    </citation>
    <scope>NUCLEOTIDE SEQUENCE [LARGE SCALE GENOMIC DNA]</scope>
    <source>
        <strain evidence="3">HQ1</strain>
    </source>
</reference>
<dbReference type="InterPro" id="IPR023473">
    <property type="entry name" value="AMMECR1"/>
</dbReference>
<sequence>MASPAQCFYCFECLSASFEDREHADLEVIEELWEQYEQIKKLAAIEGNNESVSIGEDGKRGQQAVPNDDDGRSTSTYNRPGALRLPSINHLQSSSESSSAATTPSLASNSSQSISSSSTTLTTPTLQSPASEIPKLGFQKRKYRSHPLFVTWDVLKRGRKSLRGCIGTFEAKELSDGLKSYALISAFEDTRFSPIPESLLPSLVCSLTLLGSFEPCTDAMDWILGTHGIRISFVHRGRRYGATYLPDVPVEQEWTKEETIESLMRKAGWNGATGSVARRLLRGSESNSGKPWEQVSDFRAVKYQGLRASATYVEWQEWRNWVLSLEDGKEKLLNP</sequence>
<dbReference type="InterPro" id="IPR036071">
    <property type="entry name" value="AMMECR1_dom_sf"/>
</dbReference>
<evidence type="ECO:0000259" key="2">
    <source>
        <dbReference type="PROSITE" id="PS51112"/>
    </source>
</evidence>
<organism evidence="3 4">
    <name type="scientific">Monascus purpureus</name>
    <name type="common">Red mold</name>
    <name type="synonym">Monascus anka</name>
    <dbReference type="NCBI Taxonomy" id="5098"/>
    <lineage>
        <taxon>Eukaryota</taxon>
        <taxon>Fungi</taxon>
        <taxon>Dikarya</taxon>
        <taxon>Ascomycota</taxon>
        <taxon>Pezizomycotina</taxon>
        <taxon>Eurotiomycetes</taxon>
        <taxon>Eurotiomycetidae</taxon>
        <taxon>Eurotiales</taxon>
        <taxon>Aspergillaceae</taxon>
        <taxon>Monascus</taxon>
    </lineage>
</organism>
<name>A0A507QJY7_MONPU</name>
<dbReference type="PROSITE" id="PS51112">
    <property type="entry name" value="AMMECR1"/>
    <property type="match status" value="1"/>
</dbReference>
<protein>
    <recommendedName>
        <fullName evidence="2">AMMECR1 domain-containing protein</fullName>
    </recommendedName>
</protein>
<dbReference type="SUPFAM" id="SSF143447">
    <property type="entry name" value="AMMECR1-like"/>
    <property type="match status" value="1"/>
</dbReference>
<dbReference type="AlphaFoldDB" id="A0A507QJY7"/>
<dbReference type="InterPro" id="IPR002733">
    <property type="entry name" value="AMMECR1_domain"/>
</dbReference>
<dbReference type="STRING" id="5098.A0A507QJY7"/>
<dbReference type="EMBL" id="VIFY01000280">
    <property type="protein sequence ID" value="TQB67931.1"/>
    <property type="molecule type" value="Genomic_DNA"/>
</dbReference>